<proteinExistence type="predicted"/>
<reference evidence="1 2" key="1">
    <citation type="submission" date="2024-04" db="EMBL/GenBank/DDBJ databases">
        <title>Tritrichomonas musculus Genome.</title>
        <authorList>
            <person name="Alves-Ferreira E."/>
            <person name="Grigg M."/>
            <person name="Lorenzi H."/>
            <person name="Galac M."/>
        </authorList>
    </citation>
    <scope>NUCLEOTIDE SEQUENCE [LARGE SCALE GENOMIC DNA]</scope>
    <source>
        <strain evidence="1 2">EAF2021</strain>
    </source>
</reference>
<evidence type="ECO:0000313" key="2">
    <source>
        <dbReference type="Proteomes" id="UP001470230"/>
    </source>
</evidence>
<organism evidence="1 2">
    <name type="scientific">Tritrichomonas musculus</name>
    <dbReference type="NCBI Taxonomy" id="1915356"/>
    <lineage>
        <taxon>Eukaryota</taxon>
        <taxon>Metamonada</taxon>
        <taxon>Parabasalia</taxon>
        <taxon>Tritrichomonadida</taxon>
        <taxon>Tritrichomonadidae</taxon>
        <taxon>Tritrichomonas</taxon>
    </lineage>
</organism>
<accession>A0ABR2HI63</accession>
<name>A0ABR2HI63_9EUKA</name>
<dbReference type="EMBL" id="JAPFFF010000027">
    <property type="protein sequence ID" value="KAK8847895.1"/>
    <property type="molecule type" value="Genomic_DNA"/>
</dbReference>
<sequence length="127" mass="15343">MFSQIKVNNEKLISKKIRVPKRRQRVKEGFSRHFYSEKDVSRNLLGDFQVNESRGKKLIEEIMNKSFKDISLNSLVSVSRIFSNMLNIELTRNIYRRKDLLAKWFDDYQEKIEFGKEYLKIKYINDQ</sequence>
<protein>
    <submittedName>
        <fullName evidence="1">Uncharacterized protein</fullName>
    </submittedName>
</protein>
<comment type="caution">
    <text evidence="1">The sequence shown here is derived from an EMBL/GenBank/DDBJ whole genome shotgun (WGS) entry which is preliminary data.</text>
</comment>
<dbReference type="Proteomes" id="UP001470230">
    <property type="component" value="Unassembled WGS sequence"/>
</dbReference>
<keyword evidence="2" id="KW-1185">Reference proteome</keyword>
<evidence type="ECO:0000313" key="1">
    <source>
        <dbReference type="EMBL" id="KAK8847895.1"/>
    </source>
</evidence>
<gene>
    <name evidence="1" type="ORF">M9Y10_018934</name>
</gene>